<dbReference type="AlphaFoldDB" id="A0A2T6BL09"/>
<proteinExistence type="predicted"/>
<name>A0A2T6BL09_9RHOB</name>
<organism evidence="2 3">
    <name type="scientific">Litoreibacter ponti</name>
    <dbReference type="NCBI Taxonomy" id="1510457"/>
    <lineage>
        <taxon>Bacteria</taxon>
        <taxon>Pseudomonadati</taxon>
        <taxon>Pseudomonadota</taxon>
        <taxon>Alphaproteobacteria</taxon>
        <taxon>Rhodobacterales</taxon>
        <taxon>Roseobacteraceae</taxon>
        <taxon>Litoreibacter</taxon>
    </lineage>
</organism>
<accession>A0A2T6BL09</accession>
<evidence type="ECO:0000256" key="1">
    <source>
        <dbReference type="SAM" id="SignalP"/>
    </source>
</evidence>
<evidence type="ECO:0000313" key="2">
    <source>
        <dbReference type="EMBL" id="PTX56753.1"/>
    </source>
</evidence>
<comment type="caution">
    <text evidence="2">The sequence shown here is derived from an EMBL/GenBank/DDBJ whole genome shotgun (WGS) entry which is preliminary data.</text>
</comment>
<feature type="chain" id="PRO_5015607704" evidence="1">
    <location>
        <begin position="19"/>
        <end position="224"/>
    </location>
</feature>
<protein>
    <submittedName>
        <fullName evidence="2">Putative secreted protein</fullName>
    </submittedName>
</protein>
<reference evidence="2 3" key="1">
    <citation type="submission" date="2018-04" db="EMBL/GenBank/DDBJ databases">
        <title>Genomic Encyclopedia of Archaeal and Bacterial Type Strains, Phase II (KMG-II): from individual species to whole genera.</title>
        <authorList>
            <person name="Goeker M."/>
        </authorList>
    </citation>
    <scope>NUCLEOTIDE SEQUENCE [LARGE SCALE GENOMIC DNA]</scope>
    <source>
        <strain evidence="2 3">DSM 100977</strain>
    </source>
</reference>
<keyword evidence="3" id="KW-1185">Reference proteome</keyword>
<keyword evidence="1" id="KW-0732">Signal</keyword>
<dbReference type="InterPro" id="IPR022472">
    <property type="entry name" value="VPLPA-CTERM"/>
</dbReference>
<dbReference type="OrthoDB" id="6381651at2"/>
<gene>
    <name evidence="2" type="ORF">C8N43_1415</name>
</gene>
<sequence length="224" mass="23274">MKPVLLSLALLAASGAQASIITFEDVASGAVVTRAVSTDGLIGASVSASGGDGTARAFDTNDAVYEADLTAPFLKDGTTKGARSPGNVLVVQEDKALADGLPDPSSAGGAITFLFDAAVSFLGFELFDDVKVTITADTGASLNRTVRQNGKYKKFRFDKNGANPFERVQSLTFDFNGGSGAIDRLRFAQAPRVEDDLQPVPVPAGLPLLLAGLAGLALLRRWGR</sequence>
<feature type="signal peptide" evidence="1">
    <location>
        <begin position="1"/>
        <end position="18"/>
    </location>
</feature>
<dbReference type="RefSeq" id="WP_107844917.1">
    <property type="nucleotide sequence ID" value="NZ_QBKS01000001.1"/>
</dbReference>
<dbReference type="Proteomes" id="UP000243978">
    <property type="component" value="Unassembled WGS sequence"/>
</dbReference>
<evidence type="ECO:0000313" key="3">
    <source>
        <dbReference type="Proteomes" id="UP000243978"/>
    </source>
</evidence>
<dbReference type="EMBL" id="QBKS01000001">
    <property type="protein sequence ID" value="PTX56753.1"/>
    <property type="molecule type" value="Genomic_DNA"/>
</dbReference>
<dbReference type="NCBIfam" id="TIGR03370">
    <property type="entry name" value="VPLPA-CTERM"/>
    <property type="match status" value="1"/>
</dbReference>